<dbReference type="Proteomes" id="UP001262410">
    <property type="component" value="Unassembled WGS sequence"/>
</dbReference>
<gene>
    <name evidence="2" type="ORF">E9232_004461</name>
</gene>
<evidence type="ECO:0000256" key="1">
    <source>
        <dbReference type="SAM" id="Phobius"/>
    </source>
</evidence>
<keyword evidence="1" id="KW-1133">Transmembrane helix</keyword>
<sequence length="498" mass="52855">MTATPMQVLTRPFAVEPVTNIMLPDGIFDNAIYSLLISCHYTNNSSSDLVNVRLYLESIGDPGIVPAANTLVFSRIPAGASVLVSWRANFENATPGKHLVSFIARADGFESRRSIQQIFVSQTRFDSTTNSYTCTVGEGSLVVSNLAALGPAADWWKCNPKDPKCGPDFGPWVPTGATMVWQPNPAYDGVHGELPFADPWWKILALIVLVVAAIVAIVAVALGSGNANFSAGGTFEETDPSVSCCTPKGAASGPPEYTVAGVASAIASGALVVACSDAADPFYRGQAATPPGAGEKTLGEKVVAKWSLPDAPNAGRAYPADVEWTYQRFTTGQTYSHSVSETQTNIHVGGDVEIETPGTVHAFKPLWVKAKFQNGGGGYFTGTELYAFALFQAPQGLFFVVPLTDDGLGFDDAANDGVYAGSLDLERAYKLLLSQHQDVYGVWRIFVFAQDVNLTKPGTPPEIAAQHIGGFFVASAIEITFDPSLPCPLKAQSTITVV</sequence>
<dbReference type="NCBIfam" id="NF041940">
    <property type="entry name" value="choice_anch_X"/>
    <property type="match status" value="1"/>
</dbReference>
<evidence type="ECO:0000313" key="2">
    <source>
        <dbReference type="EMBL" id="MDR6291923.1"/>
    </source>
</evidence>
<keyword evidence="1" id="KW-0472">Membrane</keyword>
<comment type="caution">
    <text evidence="2">The sequence shown here is derived from an EMBL/GenBank/DDBJ whole genome shotgun (WGS) entry which is preliminary data.</text>
</comment>
<accession>A0ABU1JUE0</accession>
<feature type="transmembrane region" description="Helical" evidence="1">
    <location>
        <begin position="200"/>
        <end position="222"/>
    </location>
</feature>
<dbReference type="EMBL" id="JAVDPW010000008">
    <property type="protein sequence ID" value="MDR6291923.1"/>
    <property type="molecule type" value="Genomic_DNA"/>
</dbReference>
<proteinExistence type="predicted"/>
<reference evidence="2 3" key="1">
    <citation type="submission" date="2023-07" db="EMBL/GenBank/DDBJ databases">
        <title>Sorghum-associated microbial communities from plants grown in Nebraska, USA.</title>
        <authorList>
            <person name="Schachtman D."/>
        </authorList>
    </citation>
    <scope>NUCLEOTIDE SEQUENCE [LARGE SCALE GENOMIC DNA]</scope>
    <source>
        <strain evidence="2 3">584</strain>
    </source>
</reference>
<organism evidence="2 3">
    <name type="scientific">Inquilinus ginsengisoli</name>
    <dbReference type="NCBI Taxonomy" id="363840"/>
    <lineage>
        <taxon>Bacteria</taxon>
        <taxon>Pseudomonadati</taxon>
        <taxon>Pseudomonadota</taxon>
        <taxon>Alphaproteobacteria</taxon>
        <taxon>Rhodospirillales</taxon>
        <taxon>Rhodospirillaceae</taxon>
        <taxon>Inquilinus</taxon>
    </lineage>
</organism>
<name>A0ABU1JUE0_9PROT</name>
<protein>
    <submittedName>
        <fullName evidence="2">Uncharacterized protein</fullName>
    </submittedName>
</protein>
<evidence type="ECO:0000313" key="3">
    <source>
        <dbReference type="Proteomes" id="UP001262410"/>
    </source>
</evidence>
<keyword evidence="3" id="KW-1185">Reference proteome</keyword>
<keyword evidence="1" id="KW-0812">Transmembrane</keyword>
<dbReference type="RefSeq" id="WP_309797559.1">
    <property type="nucleotide sequence ID" value="NZ_JAVDPW010000008.1"/>
</dbReference>